<keyword evidence="3" id="KW-0732">Signal</keyword>
<dbReference type="PROSITE" id="PS50056">
    <property type="entry name" value="TYR_PHOSPHATASE_2"/>
    <property type="match status" value="1"/>
</dbReference>
<dbReference type="OrthoDB" id="432447at2759"/>
<feature type="region of interest" description="Disordered" evidence="2">
    <location>
        <begin position="31"/>
        <end position="60"/>
    </location>
</feature>
<feature type="signal peptide" evidence="3">
    <location>
        <begin position="1"/>
        <end position="28"/>
    </location>
</feature>
<name>A0A2A9PAW4_OPHUN</name>
<dbReference type="PROSITE" id="PS00383">
    <property type="entry name" value="TYR_PHOSPHATASE_1"/>
    <property type="match status" value="1"/>
</dbReference>
<reference evidence="5 6" key="1">
    <citation type="journal article" date="2015" name="BMC Genomics">
        <title>Gene expression during zombie ant biting behavior reflects the complexity underlying fungal parasitic behavioral manipulation.</title>
        <authorList>
            <person name="de Bekker C."/>
            <person name="Ohm R.A."/>
            <person name="Loreto R.G."/>
            <person name="Sebastian A."/>
            <person name="Albert I."/>
            <person name="Merrow M."/>
            <person name="Brachmann A."/>
            <person name="Hughes D.P."/>
        </authorList>
    </citation>
    <scope>NUCLEOTIDE SEQUENCE [LARGE SCALE GENOMIC DNA]</scope>
    <source>
        <strain evidence="5 6">SC16a</strain>
    </source>
</reference>
<dbReference type="EMBL" id="LAZP02000334">
    <property type="protein sequence ID" value="PFH58057.1"/>
    <property type="molecule type" value="Genomic_DNA"/>
</dbReference>
<keyword evidence="1" id="KW-0378">Hydrolase</keyword>
<proteinExistence type="predicted"/>
<dbReference type="Gene3D" id="3.90.190.10">
    <property type="entry name" value="Protein tyrosine phosphatase superfamily"/>
    <property type="match status" value="1"/>
</dbReference>
<dbReference type="InterPro" id="IPR057023">
    <property type="entry name" value="PTP-SAK"/>
</dbReference>
<dbReference type="Pfam" id="PF22784">
    <property type="entry name" value="PTP-SAK"/>
    <property type="match status" value="1"/>
</dbReference>
<accession>A0A2A9PAW4</accession>
<evidence type="ECO:0000313" key="5">
    <source>
        <dbReference type="EMBL" id="PFH58057.1"/>
    </source>
</evidence>
<dbReference type="STRING" id="268505.A0A2A9PAW4"/>
<evidence type="ECO:0000256" key="2">
    <source>
        <dbReference type="SAM" id="MobiDB-lite"/>
    </source>
</evidence>
<keyword evidence="6" id="KW-1185">Reference proteome</keyword>
<gene>
    <name evidence="5" type="ORF">XA68_14227</name>
</gene>
<dbReference type="GO" id="GO:0016791">
    <property type="term" value="F:phosphatase activity"/>
    <property type="evidence" value="ECO:0007669"/>
    <property type="project" value="UniProtKB-ARBA"/>
</dbReference>
<comment type="caution">
    <text evidence="5">The sequence shown here is derived from an EMBL/GenBank/DDBJ whole genome shotgun (WGS) entry which is preliminary data.</text>
</comment>
<dbReference type="AlphaFoldDB" id="A0A2A9PAW4"/>
<organism evidence="5 6">
    <name type="scientific">Ophiocordyceps unilateralis</name>
    <name type="common">Zombie-ant fungus</name>
    <name type="synonym">Torrubia unilateralis</name>
    <dbReference type="NCBI Taxonomy" id="268505"/>
    <lineage>
        <taxon>Eukaryota</taxon>
        <taxon>Fungi</taxon>
        <taxon>Dikarya</taxon>
        <taxon>Ascomycota</taxon>
        <taxon>Pezizomycotina</taxon>
        <taxon>Sordariomycetes</taxon>
        <taxon>Hypocreomycetidae</taxon>
        <taxon>Hypocreales</taxon>
        <taxon>Ophiocordycipitaceae</taxon>
        <taxon>Ophiocordyceps</taxon>
    </lineage>
</organism>
<evidence type="ECO:0000313" key="6">
    <source>
        <dbReference type="Proteomes" id="UP000037136"/>
    </source>
</evidence>
<reference evidence="5 6" key="2">
    <citation type="journal article" date="2017" name="Sci. Rep.">
        <title>Ant-infecting Ophiocordyceps genomes reveal a high diversity of potential behavioral manipulation genes and a possible major role for enterotoxins.</title>
        <authorList>
            <person name="de Bekker C."/>
            <person name="Ohm R.A."/>
            <person name="Evans H.C."/>
            <person name="Brachmann A."/>
            <person name="Hughes D.P."/>
        </authorList>
    </citation>
    <scope>NUCLEOTIDE SEQUENCE [LARGE SCALE GENOMIC DNA]</scope>
    <source>
        <strain evidence="5 6">SC16a</strain>
    </source>
</reference>
<dbReference type="InterPro" id="IPR029021">
    <property type="entry name" value="Prot-tyrosine_phosphatase-like"/>
</dbReference>
<feature type="domain" description="Tyrosine specific protein phosphatases" evidence="4">
    <location>
        <begin position="148"/>
        <end position="217"/>
    </location>
</feature>
<evidence type="ECO:0000256" key="1">
    <source>
        <dbReference type="ARBA" id="ARBA00022801"/>
    </source>
</evidence>
<dbReference type="InterPro" id="IPR016130">
    <property type="entry name" value="Tyr_Pase_AS"/>
</dbReference>
<dbReference type="InterPro" id="IPR000387">
    <property type="entry name" value="Tyr_Pase_dom"/>
</dbReference>
<sequence>MKSLFCSSLFQGLFALLLCLCAARLVDADSNQPSLSEPQPVEIHPNLWRRQSRTDPEGGGLHRFEKVVTEFLSPEDELYRSSAPFYTGSDSSQKVRGSTVQALREKKITLVISLNSEAVNDDFLRLFSANKIEYRAVPVKDYGAPAKQQLEEVTDAFLAHRGKGGTLVHCGHGSGRTGTAVSAIEMRVQSTLPPDVRKLLTPDDLKANLVETPRQIDVLGEYQRRLSPVCG</sequence>
<protein>
    <recommendedName>
        <fullName evidence="4">Tyrosine specific protein phosphatases domain-containing protein</fullName>
    </recommendedName>
</protein>
<dbReference type="Proteomes" id="UP000037136">
    <property type="component" value="Unassembled WGS sequence"/>
</dbReference>
<dbReference type="SUPFAM" id="SSF52799">
    <property type="entry name" value="(Phosphotyrosine protein) phosphatases II"/>
    <property type="match status" value="1"/>
</dbReference>
<evidence type="ECO:0000256" key="3">
    <source>
        <dbReference type="SAM" id="SignalP"/>
    </source>
</evidence>
<feature type="chain" id="PRO_5012428112" description="Tyrosine specific protein phosphatases domain-containing protein" evidence="3">
    <location>
        <begin position="29"/>
        <end position="231"/>
    </location>
</feature>
<evidence type="ECO:0000259" key="4">
    <source>
        <dbReference type="PROSITE" id="PS50056"/>
    </source>
</evidence>